<evidence type="ECO:0000256" key="5">
    <source>
        <dbReference type="ARBA" id="ARBA00022777"/>
    </source>
</evidence>
<dbReference type="Pfam" id="PF08543">
    <property type="entry name" value="Phos_pyr_kin"/>
    <property type="match status" value="1"/>
</dbReference>
<evidence type="ECO:0000259" key="7">
    <source>
        <dbReference type="Pfam" id="PF08543"/>
    </source>
</evidence>
<dbReference type="PANTHER" id="PTHR20858:SF17">
    <property type="entry name" value="HYDROXYMETHYLPYRIMIDINE_PHOSPHOMETHYLPYRIMIDINE KINASE THI20-RELATED"/>
    <property type="match status" value="1"/>
</dbReference>
<dbReference type="GO" id="GO:0008972">
    <property type="term" value="F:phosphomethylpyrimidine kinase activity"/>
    <property type="evidence" value="ECO:0007669"/>
    <property type="project" value="InterPro"/>
</dbReference>
<evidence type="ECO:0000256" key="2">
    <source>
        <dbReference type="ARBA" id="ARBA00012135"/>
    </source>
</evidence>
<comment type="pathway">
    <text evidence="1">Cofactor biosynthesis; thiamine diphosphate biosynthesis.</text>
</comment>
<dbReference type="Gene3D" id="3.40.1190.20">
    <property type="match status" value="1"/>
</dbReference>
<keyword evidence="6" id="KW-0067">ATP-binding</keyword>
<dbReference type="GO" id="GO:0009228">
    <property type="term" value="P:thiamine biosynthetic process"/>
    <property type="evidence" value="ECO:0007669"/>
    <property type="project" value="InterPro"/>
</dbReference>
<dbReference type="InterPro" id="IPR004399">
    <property type="entry name" value="HMP/HMP-P_kinase_dom"/>
</dbReference>
<evidence type="ECO:0000256" key="6">
    <source>
        <dbReference type="ARBA" id="ARBA00022840"/>
    </source>
</evidence>
<keyword evidence="4" id="KW-0547">Nucleotide-binding</keyword>
<dbReference type="EMBL" id="APKE01000029">
    <property type="protein sequence ID" value="KAF0675153.1"/>
    <property type="molecule type" value="Genomic_DNA"/>
</dbReference>
<evidence type="ECO:0000313" key="9">
    <source>
        <dbReference type="Proteomes" id="UP000698242"/>
    </source>
</evidence>
<dbReference type="EC" id="2.7.1.49" evidence="2"/>
<dbReference type="SUPFAM" id="SSF53613">
    <property type="entry name" value="Ribokinase-like"/>
    <property type="match status" value="1"/>
</dbReference>
<reference evidence="8" key="1">
    <citation type="submission" date="2013-03" db="EMBL/GenBank/DDBJ databases">
        <title>Genome Sequence of the Profundibacterium mesophilum strain KAUST100406-0324T from Red Sea, a novel genus in the family Rhodobacteraceae.</title>
        <authorList>
            <person name="Essack M."/>
            <person name="Alam I."/>
            <person name="Lafi F."/>
            <person name="Alawi W."/>
            <person name="Kamanu F."/>
            <person name="Al-Suwailem A."/>
            <person name="Lee O.O."/>
            <person name="Xu Y."/>
            <person name="Bajic V."/>
            <person name="Qian P.-Y."/>
            <person name="Archer J."/>
        </authorList>
    </citation>
    <scope>NUCLEOTIDE SEQUENCE</scope>
    <source>
        <strain evidence="8">KAUST100406-0324</strain>
    </source>
</reference>
<protein>
    <recommendedName>
        <fullName evidence="2">hydroxymethylpyrimidine kinase</fullName>
        <ecNumber evidence="2">2.7.1.49</ecNumber>
    </recommendedName>
</protein>
<proteinExistence type="predicted"/>
<evidence type="ECO:0000256" key="4">
    <source>
        <dbReference type="ARBA" id="ARBA00022741"/>
    </source>
</evidence>
<feature type="domain" description="Pyridoxamine kinase/Phosphomethylpyrimidine kinase" evidence="7">
    <location>
        <begin position="35"/>
        <end position="281"/>
    </location>
</feature>
<dbReference type="NCBIfam" id="TIGR00097">
    <property type="entry name" value="HMP-P_kinase"/>
    <property type="match status" value="1"/>
</dbReference>
<dbReference type="CDD" id="cd01169">
    <property type="entry name" value="HMPP_kinase"/>
    <property type="match status" value="1"/>
</dbReference>
<dbReference type="FunFam" id="3.40.1190.20:FF:000003">
    <property type="entry name" value="Phosphomethylpyrimidine kinase ThiD"/>
    <property type="match status" value="1"/>
</dbReference>
<dbReference type="AlphaFoldDB" id="A0A921NTC6"/>
<dbReference type="InterPro" id="IPR013749">
    <property type="entry name" value="PM/HMP-P_kinase-1"/>
</dbReference>
<dbReference type="GO" id="GO:0008902">
    <property type="term" value="F:hydroxymethylpyrimidine kinase activity"/>
    <property type="evidence" value="ECO:0007669"/>
    <property type="project" value="UniProtKB-EC"/>
</dbReference>
<sequence>MAGDDCHPLASCHLRAQSETSMPRARTALTIAGSDSGGGAGIQADLKTFSARGVFGTSAITAITAQNTQGVQAVSVVSPAMITAQIGSVLGDIPPDAIKIGMLADVPVIDAVADALADYRGPLVLDPVMVAKSGDALLAATARESLRTRLLPLAALLTPNLPEAACLLGTGEAASVEEAERQGRALLRLGPRAVLMKGGHGSGPDCVDLLVTSETSLRFTAPRIETPHTHGTGCTLSSAIAAELALGHDLVAAIGRAHDWLHHAIRAGAGLGIGRGHGPVHHFHGIWG</sequence>
<organism evidence="8 9">
    <name type="scientific">Profundibacterium mesophilum KAUST100406-0324</name>
    <dbReference type="NCBI Taxonomy" id="1037889"/>
    <lineage>
        <taxon>Bacteria</taxon>
        <taxon>Pseudomonadati</taxon>
        <taxon>Pseudomonadota</taxon>
        <taxon>Alphaproteobacteria</taxon>
        <taxon>Rhodobacterales</taxon>
        <taxon>Roseobacteraceae</taxon>
        <taxon>Profundibacterium</taxon>
    </lineage>
</organism>
<dbReference type="GO" id="GO:0005829">
    <property type="term" value="C:cytosol"/>
    <property type="evidence" value="ECO:0007669"/>
    <property type="project" value="TreeGrafter"/>
</dbReference>
<evidence type="ECO:0000256" key="3">
    <source>
        <dbReference type="ARBA" id="ARBA00022679"/>
    </source>
</evidence>
<dbReference type="InterPro" id="IPR029056">
    <property type="entry name" value="Ribokinase-like"/>
</dbReference>
<keyword evidence="9" id="KW-1185">Reference proteome</keyword>
<dbReference type="Proteomes" id="UP000698242">
    <property type="component" value="Unassembled WGS sequence"/>
</dbReference>
<name>A0A921NTC6_9RHOB</name>
<accession>A0A921NTC6</accession>
<gene>
    <name evidence="8" type="primary">thiD</name>
    <name evidence="8" type="ORF">PMES_02521</name>
</gene>
<evidence type="ECO:0000313" key="8">
    <source>
        <dbReference type="EMBL" id="KAF0675153.1"/>
    </source>
</evidence>
<keyword evidence="3 8" id="KW-0808">Transferase</keyword>
<dbReference type="GO" id="GO:0005524">
    <property type="term" value="F:ATP binding"/>
    <property type="evidence" value="ECO:0007669"/>
    <property type="project" value="UniProtKB-KW"/>
</dbReference>
<comment type="caution">
    <text evidence="8">The sequence shown here is derived from an EMBL/GenBank/DDBJ whole genome shotgun (WGS) entry which is preliminary data.</text>
</comment>
<evidence type="ECO:0000256" key="1">
    <source>
        <dbReference type="ARBA" id="ARBA00004948"/>
    </source>
</evidence>
<keyword evidence="5 8" id="KW-0418">Kinase</keyword>
<dbReference type="PANTHER" id="PTHR20858">
    <property type="entry name" value="PHOSPHOMETHYLPYRIMIDINE KINASE"/>
    <property type="match status" value="1"/>
</dbReference>